<evidence type="ECO:0000313" key="6">
    <source>
        <dbReference type="Proteomes" id="UP000887116"/>
    </source>
</evidence>
<reference evidence="5" key="1">
    <citation type="submission" date="2020-07" db="EMBL/GenBank/DDBJ databases">
        <title>Multicomponent nature underlies the extraordinary mechanical properties of spider dragline silk.</title>
        <authorList>
            <person name="Kono N."/>
            <person name="Nakamura H."/>
            <person name="Mori M."/>
            <person name="Yoshida Y."/>
            <person name="Ohtoshi R."/>
            <person name="Malay A.D."/>
            <person name="Moran D.A.P."/>
            <person name="Tomita M."/>
            <person name="Numata K."/>
            <person name="Arakawa K."/>
        </authorList>
    </citation>
    <scope>NUCLEOTIDE SEQUENCE</scope>
</reference>
<dbReference type="OrthoDB" id="6418206at2759"/>
<dbReference type="Pfam" id="PF01771">
    <property type="entry name" value="Viral_alk_exo"/>
    <property type="match status" value="1"/>
</dbReference>
<gene>
    <name evidence="5" type="ORF">TNCT_485801</name>
</gene>
<dbReference type="GO" id="GO:0004519">
    <property type="term" value="F:endonuclease activity"/>
    <property type="evidence" value="ECO:0007669"/>
    <property type="project" value="UniProtKB-KW"/>
</dbReference>
<dbReference type="GO" id="GO:0004527">
    <property type="term" value="F:exonuclease activity"/>
    <property type="evidence" value="ECO:0007669"/>
    <property type="project" value="UniProtKB-KW"/>
</dbReference>
<dbReference type="GO" id="GO:0006281">
    <property type="term" value="P:DNA repair"/>
    <property type="evidence" value="ECO:0007669"/>
    <property type="project" value="UniProtKB-ARBA"/>
</dbReference>
<sequence>MEATLFYHKNYFRNMEELLTLEKRTVGQNCSEWHLERKLRLTASGMKTIVSRVSDFESLATQILKKKNDVSLDFVPAVKYGIENEDYIRYIV</sequence>
<keyword evidence="6" id="KW-1185">Reference proteome</keyword>
<keyword evidence="4" id="KW-0269">Exonuclease</keyword>
<dbReference type="AlphaFoldDB" id="A0A8X6F4N1"/>
<dbReference type="InterPro" id="IPR011604">
    <property type="entry name" value="PDDEXK-like_dom_sf"/>
</dbReference>
<dbReference type="InterPro" id="IPR011335">
    <property type="entry name" value="Restrct_endonuc-II-like"/>
</dbReference>
<evidence type="ECO:0000313" key="5">
    <source>
        <dbReference type="EMBL" id="GFQ70002.1"/>
    </source>
</evidence>
<name>A0A8X6F4N1_TRICU</name>
<evidence type="ECO:0000256" key="1">
    <source>
        <dbReference type="ARBA" id="ARBA00022722"/>
    </source>
</evidence>
<evidence type="ECO:0000256" key="3">
    <source>
        <dbReference type="ARBA" id="ARBA00022801"/>
    </source>
</evidence>
<dbReference type="EMBL" id="BMAO01010859">
    <property type="protein sequence ID" value="GFQ70002.1"/>
    <property type="molecule type" value="Genomic_DNA"/>
</dbReference>
<proteinExistence type="predicted"/>
<keyword evidence="2" id="KW-0255">Endonuclease</keyword>
<accession>A0A8X6F4N1</accession>
<dbReference type="Gene3D" id="3.90.320.10">
    <property type="match status" value="1"/>
</dbReference>
<evidence type="ECO:0000256" key="4">
    <source>
        <dbReference type="ARBA" id="ARBA00022839"/>
    </source>
</evidence>
<comment type="caution">
    <text evidence="5">The sequence shown here is derived from an EMBL/GenBank/DDBJ whole genome shotgun (WGS) entry which is preliminary data.</text>
</comment>
<dbReference type="InterPro" id="IPR034720">
    <property type="entry name" value="Viral_alk_exo"/>
</dbReference>
<keyword evidence="1" id="KW-0540">Nuclease</keyword>
<protein>
    <submittedName>
        <fullName evidence="5">Uncharacterized protein</fullName>
    </submittedName>
</protein>
<keyword evidence="3" id="KW-0378">Hydrolase</keyword>
<organism evidence="5 6">
    <name type="scientific">Trichonephila clavata</name>
    <name type="common">Joro spider</name>
    <name type="synonym">Nephila clavata</name>
    <dbReference type="NCBI Taxonomy" id="2740835"/>
    <lineage>
        <taxon>Eukaryota</taxon>
        <taxon>Metazoa</taxon>
        <taxon>Ecdysozoa</taxon>
        <taxon>Arthropoda</taxon>
        <taxon>Chelicerata</taxon>
        <taxon>Arachnida</taxon>
        <taxon>Araneae</taxon>
        <taxon>Araneomorphae</taxon>
        <taxon>Entelegynae</taxon>
        <taxon>Araneoidea</taxon>
        <taxon>Nephilidae</taxon>
        <taxon>Trichonephila</taxon>
    </lineage>
</organism>
<evidence type="ECO:0000256" key="2">
    <source>
        <dbReference type="ARBA" id="ARBA00022759"/>
    </source>
</evidence>
<dbReference type="Proteomes" id="UP000887116">
    <property type="component" value="Unassembled WGS sequence"/>
</dbReference>
<dbReference type="SUPFAM" id="SSF52980">
    <property type="entry name" value="Restriction endonuclease-like"/>
    <property type="match status" value="1"/>
</dbReference>